<reference evidence="2" key="1">
    <citation type="submission" date="2018-03" db="EMBL/GenBank/DDBJ databases">
        <authorList>
            <person name="Guldener U."/>
        </authorList>
    </citation>
    <scope>NUCLEOTIDE SEQUENCE [LARGE SCALE GENOMIC DNA]</scope>
    <source>
        <strain evidence="2">ATCC34888</strain>
    </source>
</reference>
<evidence type="ECO:0000313" key="2">
    <source>
        <dbReference type="EMBL" id="SPO49258.1"/>
    </source>
</evidence>
<evidence type="ECO:0000313" key="3">
    <source>
        <dbReference type="Proteomes" id="UP000325008"/>
    </source>
</evidence>
<accession>A0A5C3FY38</accession>
<organism evidence="2 3">
    <name type="scientific">Pseudozyma antarctica</name>
    <name type="common">Yeast</name>
    <name type="synonym">Candida antarctica</name>
    <dbReference type="NCBI Taxonomy" id="84753"/>
    <lineage>
        <taxon>Eukaryota</taxon>
        <taxon>Fungi</taxon>
        <taxon>Dikarya</taxon>
        <taxon>Basidiomycota</taxon>
        <taxon>Ustilaginomycotina</taxon>
        <taxon>Ustilaginomycetes</taxon>
        <taxon>Ustilaginales</taxon>
        <taxon>Ustilaginaceae</taxon>
        <taxon>Moesziomyces</taxon>
    </lineage>
</organism>
<feature type="region of interest" description="Disordered" evidence="1">
    <location>
        <begin position="58"/>
        <end position="80"/>
    </location>
</feature>
<comment type="caution">
    <text evidence="2">The sequence shown here is derived from an EMBL/GenBank/DDBJ whole genome shotgun (WGS) entry which is preliminary data.</text>
</comment>
<gene>
    <name evidence="2" type="ORF">PSANT_06949</name>
</gene>
<protein>
    <submittedName>
        <fullName evidence="2">Uncharacterized protein</fullName>
    </submittedName>
</protein>
<proteinExistence type="predicted"/>
<dbReference type="Proteomes" id="UP000325008">
    <property type="component" value="Unassembled WGS sequence"/>
</dbReference>
<evidence type="ECO:0000256" key="1">
    <source>
        <dbReference type="SAM" id="MobiDB-lite"/>
    </source>
</evidence>
<keyword evidence="3" id="KW-1185">Reference proteome</keyword>
<dbReference type="OrthoDB" id="10597418at2759"/>
<name>A0A5C3FY38_PSEA2</name>
<sequence>MVRFIGHTQTYKGAYILFSIERLGKAVPVREEARVGEIGGSRGSASWTPAGLVGSRTVKGCRTPSSGSTRSRRRAAMQQFDQPLPSPPRFFFALSAFCRMSRRGFHAKLPWCAMLNFSALARSHGGRAAAVVASQDSGSEDHRMAAWDISTATMAALIQRAPRHLRCHLLRCRHTGAHHTRASTPRSNQHGLIVSFRNQARESELPIWRGCQAQAQALTSGPWFP</sequence>
<dbReference type="EMBL" id="OOIQ01000025">
    <property type="protein sequence ID" value="SPO49258.1"/>
    <property type="molecule type" value="Genomic_DNA"/>
</dbReference>
<dbReference type="AlphaFoldDB" id="A0A5C3FY38"/>